<dbReference type="RefSeq" id="WP_209748796.1">
    <property type="nucleotide sequence ID" value="NZ_JBHSMH010000025.1"/>
</dbReference>
<gene>
    <name evidence="4" type="ORF">ACFPPD_10210</name>
</gene>
<dbReference type="Gene3D" id="3.40.50.360">
    <property type="match status" value="1"/>
</dbReference>
<keyword evidence="2 4" id="KW-0560">Oxidoreductase</keyword>
<dbReference type="InterPro" id="IPR029039">
    <property type="entry name" value="Flavoprotein-like_sf"/>
</dbReference>
<evidence type="ECO:0000256" key="1">
    <source>
        <dbReference type="ARBA" id="ARBA00006252"/>
    </source>
</evidence>
<reference evidence="5" key="1">
    <citation type="journal article" date="2019" name="Int. J. Syst. Evol. Microbiol.">
        <title>The Global Catalogue of Microorganisms (GCM) 10K type strain sequencing project: providing services to taxonomists for standard genome sequencing and annotation.</title>
        <authorList>
            <consortium name="The Broad Institute Genomics Platform"/>
            <consortium name="The Broad Institute Genome Sequencing Center for Infectious Disease"/>
            <person name="Wu L."/>
            <person name="Ma J."/>
        </authorList>
    </citation>
    <scope>NUCLEOTIDE SEQUENCE [LARGE SCALE GENOMIC DNA]</scope>
    <source>
        <strain evidence="5">CCUG 57113</strain>
    </source>
</reference>
<dbReference type="EMBL" id="JBHSMH010000025">
    <property type="protein sequence ID" value="MFC5469095.1"/>
    <property type="molecule type" value="Genomic_DNA"/>
</dbReference>
<comment type="caution">
    <text evidence="4">The sequence shown here is derived from an EMBL/GenBank/DDBJ whole genome shotgun (WGS) entry which is preliminary data.</text>
</comment>
<evidence type="ECO:0000256" key="2">
    <source>
        <dbReference type="ARBA" id="ARBA00023002"/>
    </source>
</evidence>
<accession>A0ABW0LT61</accession>
<name>A0ABW0LT61_9BACL</name>
<dbReference type="SUPFAM" id="SSF52218">
    <property type="entry name" value="Flavoproteins"/>
    <property type="match status" value="1"/>
</dbReference>
<dbReference type="InterPro" id="IPR003680">
    <property type="entry name" value="Flavodoxin_fold"/>
</dbReference>
<feature type="domain" description="Flavodoxin-like fold" evidence="3">
    <location>
        <begin position="1"/>
        <end position="188"/>
    </location>
</feature>
<proteinExistence type="inferred from homology"/>
<evidence type="ECO:0000313" key="5">
    <source>
        <dbReference type="Proteomes" id="UP001596105"/>
    </source>
</evidence>
<dbReference type="Proteomes" id="UP001596105">
    <property type="component" value="Unassembled WGS sequence"/>
</dbReference>
<evidence type="ECO:0000259" key="3">
    <source>
        <dbReference type="Pfam" id="PF02525"/>
    </source>
</evidence>
<protein>
    <submittedName>
        <fullName evidence="4">NAD(P)H-dependent oxidoreductase</fullName>
        <ecNumber evidence="4">1.-.-.-</ecNumber>
        <ecNumber evidence="4">1.6.99.-</ecNumber>
    </submittedName>
</protein>
<dbReference type="GO" id="GO:0016491">
    <property type="term" value="F:oxidoreductase activity"/>
    <property type="evidence" value="ECO:0007669"/>
    <property type="project" value="UniProtKB-KW"/>
</dbReference>
<organism evidence="4 5">
    <name type="scientific">Cohnella suwonensis</name>
    <dbReference type="NCBI Taxonomy" id="696072"/>
    <lineage>
        <taxon>Bacteria</taxon>
        <taxon>Bacillati</taxon>
        <taxon>Bacillota</taxon>
        <taxon>Bacilli</taxon>
        <taxon>Bacillales</taxon>
        <taxon>Paenibacillaceae</taxon>
        <taxon>Cohnella</taxon>
    </lineage>
</organism>
<dbReference type="PANTHER" id="PTHR10204:SF34">
    <property type="entry name" value="NAD(P)H DEHYDROGENASE [QUINONE] 1 ISOFORM 1"/>
    <property type="match status" value="1"/>
</dbReference>
<dbReference type="Pfam" id="PF02525">
    <property type="entry name" value="Flavodoxin_2"/>
    <property type="match status" value="1"/>
</dbReference>
<dbReference type="EC" id="1.-.-.-" evidence="4"/>
<sequence length="193" mass="21363">MEHLIVYAHPNPDSFNHAILETTVRTLKQKGHEVVVRDLYKIDFQPVLKPQDTAAMKAGQTPEDIKTEQDHIAQADAITFIYPIWWTGMPAILKGYVDRVFSYGFAYAYGEQGIDKLLKGKKGLIINTHGTPKDIYDQIGMTAGLKITSDTGIFDFTGIEPVEHLLFGSVPSAGEAALKDILKQVEAKVASVF</sequence>
<dbReference type="InterPro" id="IPR051545">
    <property type="entry name" value="NAD(P)H_dehydrogenase_qn"/>
</dbReference>
<evidence type="ECO:0000313" key="4">
    <source>
        <dbReference type="EMBL" id="MFC5469095.1"/>
    </source>
</evidence>
<dbReference type="PANTHER" id="PTHR10204">
    <property type="entry name" value="NAD P H OXIDOREDUCTASE-RELATED"/>
    <property type="match status" value="1"/>
</dbReference>
<dbReference type="EC" id="1.6.99.-" evidence="4"/>
<keyword evidence="5" id="KW-1185">Reference proteome</keyword>
<comment type="similarity">
    <text evidence="1">Belongs to the NAD(P)H dehydrogenase (quinone) family.</text>
</comment>